<protein>
    <submittedName>
        <fullName evidence="1">Uncharacterized protein</fullName>
    </submittedName>
</protein>
<reference evidence="1" key="1">
    <citation type="submission" date="2024-07" db="EMBL/GenBank/DDBJ databases">
        <title>Characterization of Aeromonas dhakensis bacteriophages.</title>
        <authorList>
            <person name="Ansari F."/>
            <person name="Tyagi A."/>
            <person name="Shashidhar R."/>
            <person name="Nagar V."/>
        </authorList>
    </citation>
    <scope>NUCLEOTIDE SEQUENCE</scope>
</reference>
<dbReference type="EMBL" id="PQ066597">
    <property type="protein sequence ID" value="XDQ84752.1"/>
    <property type="molecule type" value="Genomic_DNA"/>
</dbReference>
<evidence type="ECO:0000313" key="1">
    <source>
        <dbReference type="EMBL" id="XDQ84752.1"/>
    </source>
</evidence>
<accession>A0AB39TZU1</accession>
<name>A0AB39TZU1_9CAUD</name>
<proteinExistence type="predicted"/>
<sequence length="74" mass="8833">MKIVDTMPQNGAFVMVLEWDDELHSDSFKYIDNVLHAWDIPDMDTSLSEWIEVNLSDYYHRCVFEECNVKYIVK</sequence>
<organism evidence="1">
    <name type="scientific">Aeromonas phage vB_AdhaM_G2</name>
    <dbReference type="NCBI Taxonomy" id="3238786"/>
    <lineage>
        <taxon>Viruses</taxon>
        <taxon>Duplodnaviria</taxon>
        <taxon>Heunggongvirae</taxon>
        <taxon>Uroviricota</taxon>
        <taxon>Caudoviricetes</taxon>
    </lineage>
</organism>
<gene>
    <name evidence="1" type="ORF">vBAdhaMG2_0418</name>
</gene>